<dbReference type="AlphaFoldDB" id="K9EF69"/>
<reference evidence="1 2" key="1">
    <citation type="submission" date="2012-09" db="EMBL/GenBank/DDBJ databases">
        <title>The Genome Sequence of Actinobaculum massiliae ACS-171-V-COL2.</title>
        <authorList>
            <consortium name="The Broad Institute Genome Sequencing Platform"/>
            <person name="Earl A."/>
            <person name="Ward D."/>
            <person name="Feldgarden M."/>
            <person name="Gevers D."/>
            <person name="Saerens B."/>
            <person name="Vaneechoutte M."/>
            <person name="Walker B."/>
            <person name="Young S.K."/>
            <person name="Zeng Q."/>
            <person name="Gargeya S."/>
            <person name="Fitzgerald M."/>
            <person name="Haas B."/>
            <person name="Abouelleil A."/>
            <person name="Alvarado L."/>
            <person name="Arachchi H.M."/>
            <person name="Berlin A."/>
            <person name="Chapman S.B."/>
            <person name="Goldberg J."/>
            <person name="Griggs A."/>
            <person name="Gujja S."/>
            <person name="Hansen M."/>
            <person name="Howarth C."/>
            <person name="Imamovic A."/>
            <person name="Larimer J."/>
            <person name="McCowen C."/>
            <person name="Montmayeur A."/>
            <person name="Murphy C."/>
            <person name="Neiman D."/>
            <person name="Pearson M."/>
            <person name="Priest M."/>
            <person name="Roberts A."/>
            <person name="Saif S."/>
            <person name="Shea T."/>
            <person name="Sisk P."/>
            <person name="Sykes S."/>
            <person name="Wortman J."/>
            <person name="Nusbaum C."/>
            <person name="Birren B."/>
        </authorList>
    </citation>
    <scope>NUCLEOTIDE SEQUENCE [LARGE SCALE GENOMIC DNA]</scope>
    <source>
        <strain evidence="2">ACS-171-V-Col2</strain>
    </source>
</reference>
<dbReference type="Proteomes" id="UP000009888">
    <property type="component" value="Unassembled WGS sequence"/>
</dbReference>
<organism evidence="1 2">
    <name type="scientific">Actinobaculum massiliense ACS-171-V-Col2</name>
    <dbReference type="NCBI Taxonomy" id="883066"/>
    <lineage>
        <taxon>Bacteria</taxon>
        <taxon>Bacillati</taxon>
        <taxon>Actinomycetota</taxon>
        <taxon>Actinomycetes</taxon>
        <taxon>Actinomycetales</taxon>
        <taxon>Actinomycetaceae</taxon>
        <taxon>Actinobaculum</taxon>
    </lineage>
</organism>
<protein>
    <submittedName>
        <fullName evidence="1">Uncharacterized protein</fullName>
    </submittedName>
</protein>
<gene>
    <name evidence="1" type="ORF">HMPREF9233_01468</name>
</gene>
<dbReference type="HOGENOM" id="CLU_3113674_0_0_11"/>
<dbReference type="STRING" id="202789.GCA_001457435_00638"/>
<dbReference type="EMBL" id="AGWL01000008">
    <property type="protein sequence ID" value="EKU94521.1"/>
    <property type="molecule type" value="Genomic_DNA"/>
</dbReference>
<evidence type="ECO:0000313" key="2">
    <source>
        <dbReference type="Proteomes" id="UP000009888"/>
    </source>
</evidence>
<proteinExistence type="predicted"/>
<name>K9EF69_9ACTO</name>
<evidence type="ECO:0000313" key="1">
    <source>
        <dbReference type="EMBL" id="EKU94521.1"/>
    </source>
</evidence>
<sequence>MMGFSPQAQNRRHGQQKCRARTLVPDFEKVSLKLPSPPLLHAINMKPLTR</sequence>
<comment type="caution">
    <text evidence="1">The sequence shown here is derived from an EMBL/GenBank/DDBJ whole genome shotgun (WGS) entry which is preliminary data.</text>
</comment>
<accession>K9EF69</accession>
<keyword evidence="2" id="KW-1185">Reference proteome</keyword>